<evidence type="ECO:0000313" key="1">
    <source>
        <dbReference type="EMBL" id="AKU07918.1"/>
    </source>
</evidence>
<proteinExistence type="predicted"/>
<dbReference type="KEGG" id="hgi:ABY42_09255"/>
<dbReference type="AlphaFoldDB" id="A0A0K1IUE4"/>
<sequence>MNESGTTREPIYEREPASSWVTRVGGTVAGTEAMATARERLGVESGENISPGIGYNDGGERRVMLGYEVWPNRSGETRTPAVEFEALVSAVPRTVTANFRFEAATLSGTFHPLVEFRQRYRS</sequence>
<dbReference type="EMBL" id="CP011947">
    <property type="protein sequence ID" value="AKU07918.1"/>
    <property type="molecule type" value="Genomic_DNA"/>
</dbReference>
<dbReference type="Proteomes" id="UP000066124">
    <property type="component" value="Chromosome"/>
</dbReference>
<organism evidence="1 2">
    <name type="scientific">Haloferax gibbonsii</name>
    <dbReference type="NCBI Taxonomy" id="35746"/>
    <lineage>
        <taxon>Archaea</taxon>
        <taxon>Methanobacteriati</taxon>
        <taxon>Methanobacteriota</taxon>
        <taxon>Stenosarchaea group</taxon>
        <taxon>Halobacteria</taxon>
        <taxon>Halobacteriales</taxon>
        <taxon>Haloferacaceae</taxon>
        <taxon>Haloferax</taxon>
    </lineage>
</organism>
<accession>A0A0K1IUE4</accession>
<evidence type="ECO:0000313" key="2">
    <source>
        <dbReference type="Proteomes" id="UP000066124"/>
    </source>
</evidence>
<protein>
    <submittedName>
        <fullName evidence="1">Uncharacterized protein</fullName>
    </submittedName>
</protein>
<reference evidence="2" key="1">
    <citation type="journal article" date="2015" name="J. Biotechnol.">
        <title>Complete genome sequence of Haloferax gibbonsii strain ARA6, a potential producer of polyhydroxyalkanoates and halocins isolated from Araruama, Rio de Janeiro, Brasil.</title>
        <authorList>
            <person name="Pinto L.H."/>
            <person name="D'Alincourt Carvalho-Assef A.P."/>
            <person name="Vieira R.P."/>
            <person name="Clementino M.M."/>
            <person name="Albano R.M."/>
        </authorList>
    </citation>
    <scope>NUCLEOTIDE SEQUENCE [LARGE SCALE GENOMIC DNA]</scope>
    <source>
        <strain evidence="2">ARA6</strain>
    </source>
</reference>
<gene>
    <name evidence="1" type="ORF">ABY42_09255</name>
</gene>
<dbReference type="PATRIC" id="fig|35746.4.peg.1965"/>
<name>A0A0K1IUE4_HALGI</name>